<dbReference type="Pfam" id="PF00076">
    <property type="entry name" value="RRM_1"/>
    <property type="match status" value="1"/>
</dbReference>
<gene>
    <name evidence="3" type="ORF">LQ567_16285</name>
</gene>
<dbReference type="EMBL" id="JAJNEC010000005">
    <property type="protein sequence ID" value="MCD2424339.1"/>
    <property type="molecule type" value="Genomic_DNA"/>
</dbReference>
<organism evidence="3 4">
    <name type="scientific">Niabella pedocola</name>
    <dbReference type="NCBI Taxonomy" id="1752077"/>
    <lineage>
        <taxon>Bacteria</taxon>
        <taxon>Pseudomonadati</taxon>
        <taxon>Bacteroidota</taxon>
        <taxon>Chitinophagia</taxon>
        <taxon>Chitinophagales</taxon>
        <taxon>Chitinophagaceae</taxon>
        <taxon>Niabella</taxon>
    </lineage>
</organism>
<keyword evidence="4" id="KW-1185">Reference proteome</keyword>
<dbReference type="PANTHER" id="PTHR48025">
    <property type="entry name" value="OS02G0815200 PROTEIN"/>
    <property type="match status" value="1"/>
</dbReference>
<dbReference type="RefSeq" id="WP_223709499.1">
    <property type="nucleotide sequence ID" value="NZ_JAJNEC010000005.1"/>
</dbReference>
<name>A0ABS8PU61_9BACT</name>
<keyword evidence="1" id="KW-0694">RNA-binding</keyword>
<sequence length="80" mass="8624">MNMYVSNLGIHISDADLRGLFNPFGTVYSAKVITDKISGRSRGFGFVEMASASEAAMAMHTLDGKEVKGKKIAISVAKER</sequence>
<dbReference type="InterPro" id="IPR000504">
    <property type="entry name" value="RRM_dom"/>
</dbReference>
<evidence type="ECO:0000313" key="4">
    <source>
        <dbReference type="Proteomes" id="UP001199816"/>
    </source>
</evidence>
<dbReference type="Proteomes" id="UP001199816">
    <property type="component" value="Unassembled WGS sequence"/>
</dbReference>
<dbReference type="SUPFAM" id="SSF54928">
    <property type="entry name" value="RNA-binding domain, RBD"/>
    <property type="match status" value="1"/>
</dbReference>
<dbReference type="InterPro" id="IPR035979">
    <property type="entry name" value="RBD_domain_sf"/>
</dbReference>
<protein>
    <submittedName>
        <fullName evidence="3">RNA-binding protein</fullName>
    </submittedName>
</protein>
<proteinExistence type="predicted"/>
<dbReference type="SMART" id="SM00360">
    <property type="entry name" value="RRM"/>
    <property type="match status" value="1"/>
</dbReference>
<feature type="domain" description="RRM" evidence="2">
    <location>
        <begin position="1"/>
        <end position="79"/>
    </location>
</feature>
<evidence type="ECO:0000259" key="2">
    <source>
        <dbReference type="PROSITE" id="PS50102"/>
    </source>
</evidence>
<accession>A0ABS8PU61</accession>
<dbReference type="Gene3D" id="3.30.70.330">
    <property type="match status" value="1"/>
</dbReference>
<dbReference type="InterPro" id="IPR050502">
    <property type="entry name" value="Euk_RNA-bind_prot"/>
</dbReference>
<comment type="caution">
    <text evidence="3">The sequence shown here is derived from an EMBL/GenBank/DDBJ whole genome shotgun (WGS) entry which is preliminary data.</text>
</comment>
<evidence type="ECO:0000256" key="1">
    <source>
        <dbReference type="ARBA" id="ARBA00022884"/>
    </source>
</evidence>
<evidence type="ECO:0000313" key="3">
    <source>
        <dbReference type="EMBL" id="MCD2424339.1"/>
    </source>
</evidence>
<dbReference type="PROSITE" id="PS50102">
    <property type="entry name" value="RRM"/>
    <property type="match status" value="1"/>
</dbReference>
<dbReference type="PANTHER" id="PTHR48025:SF1">
    <property type="entry name" value="RRM DOMAIN-CONTAINING PROTEIN"/>
    <property type="match status" value="1"/>
</dbReference>
<reference evidence="3 4" key="1">
    <citation type="submission" date="2021-11" db="EMBL/GenBank/DDBJ databases">
        <title>Genomic of Niabella pedocola.</title>
        <authorList>
            <person name="Wu T."/>
        </authorList>
    </citation>
    <scope>NUCLEOTIDE SEQUENCE [LARGE SCALE GENOMIC DNA]</scope>
    <source>
        <strain evidence="3 4">JCM 31011</strain>
    </source>
</reference>
<dbReference type="InterPro" id="IPR012677">
    <property type="entry name" value="Nucleotide-bd_a/b_plait_sf"/>
</dbReference>